<dbReference type="Proteomes" id="UP001597512">
    <property type="component" value="Unassembled WGS sequence"/>
</dbReference>
<evidence type="ECO:0000313" key="1">
    <source>
        <dbReference type="EMBL" id="MFD2937811.1"/>
    </source>
</evidence>
<protein>
    <recommendedName>
        <fullName evidence="3">DNA-directed DNA polymerase family A palm domain-containing protein</fullName>
    </recommendedName>
</protein>
<evidence type="ECO:0000313" key="2">
    <source>
        <dbReference type="Proteomes" id="UP001597512"/>
    </source>
</evidence>
<name>A0ABW6ARF8_9BACT</name>
<reference evidence="2" key="1">
    <citation type="journal article" date="2019" name="Int. J. Syst. Evol. Microbiol.">
        <title>The Global Catalogue of Microorganisms (GCM) 10K type strain sequencing project: providing services to taxonomists for standard genome sequencing and annotation.</title>
        <authorList>
            <consortium name="The Broad Institute Genomics Platform"/>
            <consortium name="The Broad Institute Genome Sequencing Center for Infectious Disease"/>
            <person name="Wu L."/>
            <person name="Ma J."/>
        </authorList>
    </citation>
    <scope>NUCLEOTIDE SEQUENCE [LARGE SCALE GENOMIC DNA]</scope>
    <source>
        <strain evidence="2">KCTC 52490</strain>
    </source>
</reference>
<sequence>MKAILPEGFNLDTHCLTFPPLDYNFDNFNRDHALFILTQITLVPVRNKDIADQMQDSWTPLYSVLLRKVVHSYNDYLVYFEKTGVVNINKKYRPKIFFPDNPTSRVYRFTETYTGCEVVQVNYSKKFGNVLRKKRREEYQSLQKEYGHLTKWLWPSCKLEIDGPKANEFLQLRRQAQIDIPSLRDTRRHPIYGTVEDKDPDVQYKHAQANVNCLLSRDIGCTVDKTVGRMHTVLTNMKGDLRHLVTYAGEQLVSIDITNSQPYLSLMLFNPRVYSSKRRPPLASNEGAGRCKTNLIDIISPSIGKEIRESPLMLLNLAQLSDNEDFKDYQALVSAKASSTGPDIYTYMAKQSEEHFGIKFADRNAVKVGMFEVLFSRNLYAGRTGVKKLFKELFPSVSLLFQQLKENDHTRLPCLLQSIESYIMLKVITKAIAKKHPNIPLFTIHDSITTTARHVDTVKAIMEAELTRIIGLPPKLKIEEWNPDNLDWDKYQLALMEIE</sequence>
<keyword evidence="2" id="KW-1185">Reference proteome</keyword>
<proteinExistence type="predicted"/>
<dbReference type="EMBL" id="JBHUOM010000044">
    <property type="protein sequence ID" value="MFD2937811.1"/>
    <property type="molecule type" value="Genomic_DNA"/>
</dbReference>
<gene>
    <name evidence="1" type="ORF">ACFS25_28850</name>
</gene>
<dbReference type="RefSeq" id="WP_381508235.1">
    <property type="nucleotide sequence ID" value="NZ_JBHUOM010000044.1"/>
</dbReference>
<accession>A0ABW6ARF8</accession>
<evidence type="ECO:0008006" key="3">
    <source>
        <dbReference type="Google" id="ProtNLM"/>
    </source>
</evidence>
<organism evidence="1 2">
    <name type="scientific">Spirosoma flavum</name>
    <dbReference type="NCBI Taxonomy" id="2048557"/>
    <lineage>
        <taxon>Bacteria</taxon>
        <taxon>Pseudomonadati</taxon>
        <taxon>Bacteroidota</taxon>
        <taxon>Cytophagia</taxon>
        <taxon>Cytophagales</taxon>
        <taxon>Cytophagaceae</taxon>
        <taxon>Spirosoma</taxon>
    </lineage>
</organism>
<comment type="caution">
    <text evidence="1">The sequence shown here is derived from an EMBL/GenBank/DDBJ whole genome shotgun (WGS) entry which is preliminary data.</text>
</comment>